<sequence length="53" mass="6082">MKKLNQTNAKSEEDKEAVTHPADLFRYLEMDASEQYTDSLSDNVPNNFLTSMI</sequence>
<dbReference type="AlphaFoldDB" id="A0A392Q633"/>
<evidence type="ECO:0000313" key="2">
    <source>
        <dbReference type="Proteomes" id="UP000265520"/>
    </source>
</evidence>
<proteinExistence type="predicted"/>
<name>A0A392Q633_9FABA</name>
<keyword evidence="2" id="KW-1185">Reference proteome</keyword>
<comment type="caution">
    <text evidence="1">The sequence shown here is derived from an EMBL/GenBank/DDBJ whole genome shotgun (WGS) entry which is preliminary data.</text>
</comment>
<protein>
    <submittedName>
        <fullName evidence="1">Uncharacterized protein</fullName>
    </submittedName>
</protein>
<reference evidence="1 2" key="1">
    <citation type="journal article" date="2018" name="Front. Plant Sci.">
        <title>Red Clover (Trifolium pratense) and Zigzag Clover (T. medium) - A Picture of Genomic Similarities and Differences.</title>
        <authorList>
            <person name="Dluhosova J."/>
            <person name="Istvanek J."/>
            <person name="Nedelnik J."/>
            <person name="Repkova J."/>
        </authorList>
    </citation>
    <scope>NUCLEOTIDE SEQUENCE [LARGE SCALE GENOMIC DNA]</scope>
    <source>
        <strain evidence="2">cv. 10/8</strain>
        <tissue evidence="1">Leaf</tissue>
    </source>
</reference>
<evidence type="ECO:0000313" key="1">
    <source>
        <dbReference type="EMBL" id="MCI19180.1"/>
    </source>
</evidence>
<accession>A0A392Q633</accession>
<dbReference type="Proteomes" id="UP000265520">
    <property type="component" value="Unassembled WGS sequence"/>
</dbReference>
<organism evidence="1 2">
    <name type="scientific">Trifolium medium</name>
    <dbReference type="NCBI Taxonomy" id="97028"/>
    <lineage>
        <taxon>Eukaryota</taxon>
        <taxon>Viridiplantae</taxon>
        <taxon>Streptophyta</taxon>
        <taxon>Embryophyta</taxon>
        <taxon>Tracheophyta</taxon>
        <taxon>Spermatophyta</taxon>
        <taxon>Magnoliopsida</taxon>
        <taxon>eudicotyledons</taxon>
        <taxon>Gunneridae</taxon>
        <taxon>Pentapetalae</taxon>
        <taxon>rosids</taxon>
        <taxon>fabids</taxon>
        <taxon>Fabales</taxon>
        <taxon>Fabaceae</taxon>
        <taxon>Papilionoideae</taxon>
        <taxon>50 kb inversion clade</taxon>
        <taxon>NPAAA clade</taxon>
        <taxon>Hologalegina</taxon>
        <taxon>IRL clade</taxon>
        <taxon>Trifolieae</taxon>
        <taxon>Trifolium</taxon>
    </lineage>
</organism>
<dbReference type="EMBL" id="LXQA010113576">
    <property type="protein sequence ID" value="MCI19180.1"/>
    <property type="molecule type" value="Genomic_DNA"/>
</dbReference>